<proteinExistence type="predicted"/>
<dbReference type="GeneID" id="7829472"/>
<gene>
    <name evidence="1" type="ORF">TTHERM_00295140</name>
</gene>
<dbReference type="Proteomes" id="UP000009168">
    <property type="component" value="Unassembled WGS sequence"/>
</dbReference>
<dbReference type="EMBL" id="GG662740">
    <property type="protein sequence ID" value="EAR92901.2"/>
    <property type="molecule type" value="Genomic_DNA"/>
</dbReference>
<name>I7M7F4_TETTS</name>
<evidence type="ECO:0000313" key="2">
    <source>
        <dbReference type="Proteomes" id="UP000009168"/>
    </source>
</evidence>
<keyword evidence="2" id="KW-1185">Reference proteome</keyword>
<dbReference type="AlphaFoldDB" id="I7M7F4"/>
<dbReference type="RefSeq" id="XP_001013146.2">
    <property type="nucleotide sequence ID" value="XM_001013146.2"/>
</dbReference>
<organism evidence="1 2">
    <name type="scientific">Tetrahymena thermophila (strain SB210)</name>
    <dbReference type="NCBI Taxonomy" id="312017"/>
    <lineage>
        <taxon>Eukaryota</taxon>
        <taxon>Sar</taxon>
        <taxon>Alveolata</taxon>
        <taxon>Ciliophora</taxon>
        <taxon>Intramacronucleata</taxon>
        <taxon>Oligohymenophorea</taxon>
        <taxon>Hymenostomatida</taxon>
        <taxon>Tetrahymenina</taxon>
        <taxon>Tetrahymenidae</taxon>
        <taxon>Tetrahymena</taxon>
    </lineage>
</organism>
<reference evidence="2" key="1">
    <citation type="journal article" date="2006" name="PLoS Biol.">
        <title>Macronuclear genome sequence of the ciliate Tetrahymena thermophila, a model eukaryote.</title>
        <authorList>
            <person name="Eisen J.A."/>
            <person name="Coyne R.S."/>
            <person name="Wu M."/>
            <person name="Wu D."/>
            <person name="Thiagarajan M."/>
            <person name="Wortman J.R."/>
            <person name="Badger J.H."/>
            <person name="Ren Q."/>
            <person name="Amedeo P."/>
            <person name="Jones K.M."/>
            <person name="Tallon L.J."/>
            <person name="Delcher A.L."/>
            <person name="Salzberg S.L."/>
            <person name="Silva J.C."/>
            <person name="Haas B.J."/>
            <person name="Majoros W.H."/>
            <person name="Farzad M."/>
            <person name="Carlton J.M."/>
            <person name="Smith R.K. Jr."/>
            <person name="Garg J."/>
            <person name="Pearlman R.E."/>
            <person name="Karrer K.M."/>
            <person name="Sun L."/>
            <person name="Manning G."/>
            <person name="Elde N.C."/>
            <person name="Turkewitz A.P."/>
            <person name="Asai D.J."/>
            <person name="Wilkes D.E."/>
            <person name="Wang Y."/>
            <person name="Cai H."/>
            <person name="Collins K."/>
            <person name="Stewart B.A."/>
            <person name="Lee S.R."/>
            <person name="Wilamowska K."/>
            <person name="Weinberg Z."/>
            <person name="Ruzzo W.L."/>
            <person name="Wloga D."/>
            <person name="Gaertig J."/>
            <person name="Frankel J."/>
            <person name="Tsao C.-C."/>
            <person name="Gorovsky M.A."/>
            <person name="Keeling P.J."/>
            <person name="Waller R.F."/>
            <person name="Patron N.J."/>
            <person name="Cherry J.M."/>
            <person name="Stover N.A."/>
            <person name="Krieger C.J."/>
            <person name="del Toro C."/>
            <person name="Ryder H.F."/>
            <person name="Williamson S.C."/>
            <person name="Barbeau R.A."/>
            <person name="Hamilton E.P."/>
            <person name="Orias E."/>
        </authorList>
    </citation>
    <scope>NUCLEOTIDE SEQUENCE [LARGE SCALE GENOMIC DNA]</scope>
    <source>
        <strain evidence="2">SB210</strain>
    </source>
</reference>
<sequence>MYKNRGISNELSQKSLVEKYSCIIEEIQKKQNHLHILDNYSPILISKQKIKFQEEDEFNNSQISQVSQNCSIMQQRQYQDQSLNQNSYIDNELNAIFHQAKKNRDFGNTFTLSNTGYSLKNSRQELMNSQINSQRSLRCSKSLHQQSQNEIELKNNSPKYQFYKHSYSRSRSNKKINTIKESQVTVQNLRQYQQSQDNQNYYFDQLPNKQNKKINIYNSQQQKQSQIAIKDNRQPNEELQYTYDKIKILKKSYQKNEQISYQNQLLIKSLNDTKEILDNARISNEQEDFQFQSQKLNSKNVIFDRQLESNSKHNIENKENEGANYYNLAHKNNFLKIGNQLCYQKISDSKNYQLGQIKQNNDSIIEFDPHQDTQQSKYGLIKHKEQFYKSRKFKTNSQQFVEVEIVMPTEKCNKSSVIHHHDNTNQKQIQK</sequence>
<evidence type="ECO:0000313" key="1">
    <source>
        <dbReference type="EMBL" id="EAR92901.2"/>
    </source>
</evidence>
<dbReference type="InParanoid" id="I7M7F4"/>
<accession>I7M7F4</accession>
<dbReference type="KEGG" id="tet:TTHERM_00295140"/>
<protein>
    <submittedName>
        <fullName evidence="1">Uncharacterized protein</fullName>
    </submittedName>
</protein>